<protein>
    <submittedName>
        <fullName evidence="3">CbtA family protein</fullName>
    </submittedName>
</protein>
<feature type="region of interest" description="Disordered" evidence="1">
    <location>
        <begin position="41"/>
        <end position="67"/>
    </location>
</feature>
<evidence type="ECO:0000256" key="2">
    <source>
        <dbReference type="SAM" id="Phobius"/>
    </source>
</evidence>
<feature type="transmembrane region" description="Helical" evidence="2">
    <location>
        <begin position="178"/>
        <end position="202"/>
    </location>
</feature>
<dbReference type="Proteomes" id="UP000380867">
    <property type="component" value="Unassembled WGS sequence"/>
</dbReference>
<organism evidence="3 4">
    <name type="scientific">Aeromicrobium ginsengisoli</name>
    <dbReference type="NCBI Taxonomy" id="363867"/>
    <lineage>
        <taxon>Bacteria</taxon>
        <taxon>Bacillati</taxon>
        <taxon>Actinomycetota</taxon>
        <taxon>Actinomycetes</taxon>
        <taxon>Propionibacteriales</taxon>
        <taxon>Nocardioidaceae</taxon>
        <taxon>Aeromicrobium</taxon>
    </lineage>
</organism>
<accession>A0A5M4FAW1</accession>
<keyword evidence="2" id="KW-0472">Membrane</keyword>
<proteinExistence type="predicted"/>
<feature type="transmembrane region" description="Helical" evidence="2">
    <location>
        <begin position="7"/>
        <end position="28"/>
    </location>
</feature>
<name>A0A5M4FAW1_9ACTN</name>
<dbReference type="RefSeq" id="WP_149690072.1">
    <property type="nucleotide sequence ID" value="NZ_SDPQ02000003.1"/>
</dbReference>
<feature type="transmembrane region" description="Helical" evidence="2">
    <location>
        <begin position="222"/>
        <end position="247"/>
    </location>
</feature>
<keyword evidence="4" id="KW-1185">Reference proteome</keyword>
<gene>
    <name evidence="3" type="ORF">ESP70_014720</name>
</gene>
<dbReference type="AlphaFoldDB" id="A0A5M4FAW1"/>
<feature type="transmembrane region" description="Helical" evidence="2">
    <location>
        <begin position="153"/>
        <end position="171"/>
    </location>
</feature>
<keyword evidence="2" id="KW-1133">Transmembrane helix</keyword>
<evidence type="ECO:0000256" key="1">
    <source>
        <dbReference type="SAM" id="MobiDB-lite"/>
    </source>
</evidence>
<evidence type="ECO:0000313" key="4">
    <source>
        <dbReference type="Proteomes" id="UP000380867"/>
    </source>
</evidence>
<keyword evidence="2" id="KW-0812">Transmembrane</keyword>
<dbReference type="OrthoDB" id="6851830at2"/>
<comment type="caution">
    <text evidence="3">The sequence shown here is derived from an EMBL/GenBank/DDBJ whole genome shotgun (WGS) entry which is preliminary data.</text>
</comment>
<sequence length="262" mass="27182">MTPRNFLVRGLLAGLIAGILTFAVAYIAGEPSVDAAIKVESAGETPHAHGQSAPATHGGDHHDENGTVVSRQNQSTWGLATATISTGVAFGGIVALAAAFALGRIGRLRPSQSTALVAALGFVSVALVPFIKYPATPPAVGNADTIGSRTTQYFVMLAISVLAMIAAVLLFRKLLDRFGTYTAVLTSAAAYLAVVILAGALMPTVNEIGDFPGDTLWYFRRGSLMTLATLWGVIGIALTGLIGKLYVQESATQARRDLAASL</sequence>
<feature type="transmembrane region" description="Helical" evidence="2">
    <location>
        <begin position="77"/>
        <end position="102"/>
    </location>
</feature>
<feature type="transmembrane region" description="Helical" evidence="2">
    <location>
        <begin position="114"/>
        <end position="133"/>
    </location>
</feature>
<reference evidence="3" key="1">
    <citation type="submission" date="2019-09" db="EMBL/GenBank/DDBJ databases">
        <authorList>
            <person name="Li J."/>
        </authorList>
    </citation>
    <scope>NUCLEOTIDE SEQUENCE [LARGE SCALE GENOMIC DNA]</scope>
    <source>
        <strain evidence="3">JCM 14732</strain>
    </source>
</reference>
<dbReference type="Pfam" id="PF09490">
    <property type="entry name" value="CbtA"/>
    <property type="match status" value="1"/>
</dbReference>
<dbReference type="InterPro" id="IPR012666">
    <property type="entry name" value="CbtA_put"/>
</dbReference>
<evidence type="ECO:0000313" key="3">
    <source>
        <dbReference type="EMBL" id="KAA1395407.1"/>
    </source>
</evidence>
<dbReference type="EMBL" id="SDPQ02000003">
    <property type="protein sequence ID" value="KAA1395407.1"/>
    <property type="molecule type" value="Genomic_DNA"/>
</dbReference>